<dbReference type="SUPFAM" id="SSF50891">
    <property type="entry name" value="Cyclophilin-like"/>
    <property type="match status" value="1"/>
</dbReference>
<feature type="coiled-coil region" evidence="1">
    <location>
        <begin position="264"/>
        <end position="291"/>
    </location>
</feature>
<organism evidence="3">
    <name type="scientific">Phaeodactylum tricornutum</name>
    <name type="common">Diatom</name>
    <dbReference type="NCBI Taxonomy" id="2850"/>
    <lineage>
        <taxon>Eukaryota</taxon>
        <taxon>Sar</taxon>
        <taxon>Stramenopiles</taxon>
        <taxon>Ochrophyta</taxon>
        <taxon>Bacillariophyta</taxon>
        <taxon>Bacillariophyceae</taxon>
        <taxon>Bacillariophycidae</taxon>
        <taxon>Naviculales</taxon>
        <taxon>Phaeodactylaceae</taxon>
        <taxon>Phaeodactylum</taxon>
    </lineage>
</organism>
<feature type="region of interest" description="Disordered" evidence="2">
    <location>
        <begin position="59"/>
        <end position="97"/>
    </location>
</feature>
<reference evidence="3" key="1">
    <citation type="submission" date="2022-02" db="EMBL/GenBank/DDBJ databases">
        <authorList>
            <person name="Giguere J D."/>
        </authorList>
    </citation>
    <scope>NUCLEOTIDE SEQUENCE</scope>
    <source>
        <strain evidence="3">CCAP 1055/1</strain>
    </source>
</reference>
<dbReference type="EMBL" id="OU594957">
    <property type="protein sequence ID" value="CAG9282134.1"/>
    <property type="molecule type" value="Genomic_DNA"/>
</dbReference>
<evidence type="ECO:0000313" key="3">
    <source>
        <dbReference type="EMBL" id="CAG9282134.1"/>
    </source>
</evidence>
<keyword evidence="1" id="KW-0175">Coiled coil</keyword>
<protein>
    <submittedName>
        <fullName evidence="3">Uncharacterized protein</fullName>
    </submittedName>
</protein>
<proteinExistence type="predicted"/>
<dbReference type="AlphaFoldDB" id="A0A8J9T461"/>
<evidence type="ECO:0000256" key="2">
    <source>
        <dbReference type="SAM" id="MobiDB-lite"/>
    </source>
</evidence>
<dbReference type="Proteomes" id="UP000836788">
    <property type="component" value="Chromosome 16"/>
</dbReference>
<dbReference type="InterPro" id="IPR029000">
    <property type="entry name" value="Cyclophilin-like_dom_sf"/>
</dbReference>
<evidence type="ECO:0000256" key="1">
    <source>
        <dbReference type="SAM" id="Coils"/>
    </source>
</evidence>
<accession>A0A8J9T461</accession>
<name>A0A8J9T461_PHATR</name>
<sequence>MQLMPAKVENDFRLSPKVHKHFRPTMPMSPLSKTSPPRLGYKLGTRLYRAPQAAIRNHSVVSSRDDVMKGARRRRPSRGISHGSQRQQQQQQEGMGFALERQSSDRSLGLEEILEPPLWHEQKDPYRRLNGSGRELGGSVPEINWKRTPPGRKLRALHILQGNEDYSEYLEDESFRTYNSFECRSSKEKVASPVKSLWTITNLSQLLLIVMLGGFIFDSRRKGKTHKAQLQQYDEERSHLLDQMMWIDKAAKKVHQRYPVQSPIDLDQETKEQLKQEVRDAQDSLQKLQLRVQLNDRQFLHEKFGDKPLQVGLSLDATGTERISIALSDDTPHAVSIFVQQADKNLWSDLRFERLLSGSIDVFSTQATTTPLLEFLERSRGCHERGAVALRQEEDRDIMFLVLRINLEDQSPLSNTDVCIGRVVKGLDLLTSRVS</sequence>
<gene>
    <name evidence="3" type="ORF">PTTT1_LOCUS18661</name>
</gene>